<proteinExistence type="predicted"/>
<gene>
    <name evidence="2" type="ORF">H9Q13_00380</name>
</gene>
<keyword evidence="1" id="KW-1133">Transmembrane helix</keyword>
<dbReference type="RefSeq" id="WP_191181779.1">
    <property type="nucleotide sequence ID" value="NZ_JACXAJ010000001.1"/>
</dbReference>
<evidence type="ECO:0008006" key="4">
    <source>
        <dbReference type="Google" id="ProtNLM"/>
    </source>
</evidence>
<sequence>MTFKQILAILLGLGFVVLTALQYRRPDAIIWITVYLTVAIFSFMVFLDKIGRALLLLAFAAYTAAAFYFWPIQQGEPVLASIEVMQANGVPDAGSLAVAGIAMLVFALLTKRKIDLHPPHIPGRLKKWAN</sequence>
<organism evidence="2 3">
    <name type="scientific">Pontibacter aquaedesilientis</name>
    <dbReference type="NCBI Taxonomy" id="2766980"/>
    <lineage>
        <taxon>Bacteria</taxon>
        <taxon>Pseudomonadati</taxon>
        <taxon>Bacteroidota</taxon>
        <taxon>Cytophagia</taxon>
        <taxon>Cytophagales</taxon>
        <taxon>Hymenobacteraceae</taxon>
        <taxon>Pontibacter</taxon>
    </lineage>
</organism>
<feature type="transmembrane region" description="Helical" evidence="1">
    <location>
        <begin position="54"/>
        <end position="73"/>
    </location>
</feature>
<accession>A0ABR7XBE9</accession>
<feature type="transmembrane region" description="Helical" evidence="1">
    <location>
        <begin position="93"/>
        <end position="110"/>
    </location>
</feature>
<dbReference type="EMBL" id="JACXAJ010000001">
    <property type="protein sequence ID" value="MBD1395607.1"/>
    <property type="molecule type" value="Genomic_DNA"/>
</dbReference>
<comment type="caution">
    <text evidence="2">The sequence shown here is derived from an EMBL/GenBank/DDBJ whole genome shotgun (WGS) entry which is preliminary data.</text>
</comment>
<name>A0ABR7XBE9_9BACT</name>
<keyword evidence="1" id="KW-0472">Membrane</keyword>
<protein>
    <recommendedName>
        <fullName evidence="4">Transmembrane family 220, helix</fullName>
    </recommendedName>
</protein>
<dbReference type="Proteomes" id="UP000625551">
    <property type="component" value="Unassembled WGS sequence"/>
</dbReference>
<keyword evidence="3" id="KW-1185">Reference proteome</keyword>
<feature type="transmembrane region" description="Helical" evidence="1">
    <location>
        <begin position="29"/>
        <end position="47"/>
    </location>
</feature>
<evidence type="ECO:0000313" key="2">
    <source>
        <dbReference type="EMBL" id="MBD1395607.1"/>
    </source>
</evidence>
<evidence type="ECO:0000313" key="3">
    <source>
        <dbReference type="Proteomes" id="UP000625551"/>
    </source>
</evidence>
<reference evidence="2 3" key="1">
    <citation type="submission" date="2020-09" db="EMBL/GenBank/DDBJ databases">
        <title>Genome sequencing and assembly of Pontibacter sp.</title>
        <authorList>
            <person name="Chhetri G."/>
        </authorList>
    </citation>
    <scope>NUCLEOTIDE SEQUENCE [LARGE SCALE GENOMIC DNA]</scope>
    <source>
        <strain evidence="2 3">JH31</strain>
    </source>
</reference>
<keyword evidence="1" id="KW-0812">Transmembrane</keyword>
<evidence type="ECO:0000256" key="1">
    <source>
        <dbReference type="SAM" id="Phobius"/>
    </source>
</evidence>